<evidence type="ECO:0008006" key="4">
    <source>
        <dbReference type="Google" id="ProtNLM"/>
    </source>
</evidence>
<protein>
    <recommendedName>
        <fullName evidence="4">DUF4044 domain-containing protein</fullName>
    </recommendedName>
</protein>
<keyword evidence="1" id="KW-1133">Transmembrane helix</keyword>
<name>A0ABY5C338_9LACO</name>
<keyword evidence="1" id="KW-0472">Membrane</keyword>
<sequence>MPIKKHDDLQTDIQKRFNQEKKYVTDASDEKPRGRGFMLVTSIIMLVIVVISMVSTFVSFLN</sequence>
<evidence type="ECO:0000313" key="3">
    <source>
        <dbReference type="Proteomes" id="UP001057532"/>
    </source>
</evidence>
<accession>A0ABY5C338</accession>
<dbReference type="RefSeq" id="WP_252780000.1">
    <property type="nucleotide sequence ID" value="NZ_CP097478.1"/>
</dbReference>
<keyword evidence="3" id="KW-1185">Reference proteome</keyword>
<proteinExistence type="predicted"/>
<reference evidence="2" key="1">
    <citation type="submission" date="2022-05" db="EMBL/GenBank/DDBJ databases">
        <authorList>
            <person name="Oliphant S.A."/>
            <person name="Watson-Haigh N.S."/>
            <person name="Sumby K.M."/>
            <person name="Gardner J.M."/>
            <person name="Jiranek V."/>
        </authorList>
    </citation>
    <scope>NUCLEOTIDE SEQUENCE</scope>
    <source>
        <strain evidence="2">Ru20-1</strain>
    </source>
</reference>
<organism evidence="2 3">
    <name type="scientific">Fructilactobacillus ixorae</name>
    <dbReference type="NCBI Taxonomy" id="1750535"/>
    <lineage>
        <taxon>Bacteria</taxon>
        <taxon>Bacillati</taxon>
        <taxon>Bacillota</taxon>
        <taxon>Bacilli</taxon>
        <taxon>Lactobacillales</taxon>
        <taxon>Lactobacillaceae</taxon>
        <taxon>Fructilactobacillus</taxon>
    </lineage>
</organism>
<evidence type="ECO:0000256" key="1">
    <source>
        <dbReference type="SAM" id="Phobius"/>
    </source>
</evidence>
<gene>
    <name evidence="2" type="ORF">M8332_06280</name>
</gene>
<evidence type="ECO:0000313" key="2">
    <source>
        <dbReference type="EMBL" id="USS93199.1"/>
    </source>
</evidence>
<dbReference type="Proteomes" id="UP001057532">
    <property type="component" value="Chromosome"/>
</dbReference>
<feature type="transmembrane region" description="Helical" evidence="1">
    <location>
        <begin position="37"/>
        <end position="61"/>
    </location>
</feature>
<dbReference type="EMBL" id="CP097478">
    <property type="protein sequence ID" value="USS93199.1"/>
    <property type="molecule type" value="Genomic_DNA"/>
</dbReference>
<keyword evidence="1" id="KW-0812">Transmembrane</keyword>